<dbReference type="InterPro" id="IPR045028">
    <property type="entry name" value="DinG/Rad3-like"/>
</dbReference>
<dbReference type="Gene3D" id="1.10.275.30">
    <property type="match status" value="1"/>
</dbReference>
<keyword evidence="3" id="KW-0547">Nucleotide-binding</keyword>
<sequence>MSDTVIKISVRNLVEFILREGDIDNRRKAGKDTEAMQAGSRIHRKIQRQMGAGYRAEVPLKITVPAGDYDICVEGRADGIQEQEGTVLIDEIKGIYMDLEHLERPIGVHLAQAKCYAYIYGQEQGLAHIAVRMTYVNLDTEFVKYFESEYEFPELEKWFGDLMEEYRKWADFQFAWRKIRKDSIHNIEFPFPYREGQKELAAQVYRTMYQKKRLFIQAPTGVGKTISTVFPAVKAVGEELGDKIFYLTAKTITRTVASEAFSLLREQGLRYKTVIITAKEKMCACEEMECNPEHCPYAKGHYDRVNDAVYALLTKEDNFTREVLSAHAKEYEVCPFEFCLDVSTWCDGIICDYNYVFDPKVYLKRFFADGVKGDYLFLIDEAHNLVERAREMYSAALIKEDFLELKKVVKPVRPKLSKELDSCNKRLLAMKRECDTYQLLPDIGDFIMALMRLAAELEKFLEEWEQDEIRTQVFEFYMQVRDFLNIYDRVDENYEIYTEHMENGNFQLKLFCIHTARNLKEFLDKGNSAVFFSATLLPLRYYVNLLSGDMQDYAVYANSTFRPEQRLLLVGSDVSSKYTRRGQAEYQRMASYIQKTISHKKGNYLVFFPSYRMMESVYESFQSLLPQPGCICLLQQPNMREQEREEFLSQFTTDLDRTLIGFCVMGGIFSEGIDLKQEQLIGAIIVGTGLPQVCNEREILKQYYDEHQARREGFSYAYLYPGMNKVLQAAGRVIRTDLDTGVILLLDDRFTQFQYKQLFPPEWAVHEHCTLHTIDQKLENFWHIQEKY</sequence>
<evidence type="ECO:0000256" key="13">
    <source>
        <dbReference type="ARBA" id="ARBA00038058"/>
    </source>
</evidence>
<dbReference type="InterPro" id="IPR006555">
    <property type="entry name" value="ATP-dep_Helicase_C"/>
</dbReference>
<dbReference type="SUPFAM" id="SSF52540">
    <property type="entry name" value="P-loop containing nucleoside triphosphate hydrolases"/>
    <property type="match status" value="2"/>
</dbReference>
<evidence type="ECO:0000256" key="11">
    <source>
        <dbReference type="ARBA" id="ARBA00023204"/>
    </source>
</evidence>
<keyword evidence="11" id="KW-0234">DNA repair</keyword>
<keyword evidence="7" id="KW-0067">ATP-binding</keyword>
<evidence type="ECO:0000256" key="10">
    <source>
        <dbReference type="ARBA" id="ARBA00023125"/>
    </source>
</evidence>
<evidence type="ECO:0000256" key="9">
    <source>
        <dbReference type="ARBA" id="ARBA00023014"/>
    </source>
</evidence>
<keyword evidence="10" id="KW-0238">DNA-binding</keyword>
<dbReference type="EMBL" id="JAHQCX010000004">
    <property type="protein sequence ID" value="MBU9725839.1"/>
    <property type="molecule type" value="Genomic_DNA"/>
</dbReference>
<keyword evidence="12" id="KW-0413">Isomerase</keyword>
<keyword evidence="8" id="KW-0408">Iron</keyword>
<dbReference type="PANTHER" id="PTHR11472:SF34">
    <property type="entry name" value="REGULATOR OF TELOMERE ELONGATION HELICASE 1"/>
    <property type="match status" value="1"/>
</dbReference>
<dbReference type="InterPro" id="IPR027417">
    <property type="entry name" value="P-loop_NTPase"/>
</dbReference>
<reference evidence="15 16" key="1">
    <citation type="submission" date="2021-06" db="EMBL/GenBank/DDBJ databases">
        <title>Description of novel taxa of the family Lachnospiraceae.</title>
        <authorList>
            <person name="Chaplin A.V."/>
            <person name="Sokolova S.R."/>
            <person name="Pikina A.P."/>
            <person name="Korzhanova M."/>
            <person name="Belova V."/>
            <person name="Korostin D."/>
            <person name="Efimov B.A."/>
        </authorList>
    </citation>
    <scope>NUCLEOTIDE SEQUENCE [LARGE SCALE GENOMIC DNA]</scope>
    <source>
        <strain evidence="15 16">ASD4241</strain>
    </source>
</reference>
<keyword evidence="16" id="KW-1185">Reference proteome</keyword>
<dbReference type="PROSITE" id="PS51193">
    <property type="entry name" value="HELICASE_ATP_BIND_2"/>
    <property type="match status" value="1"/>
</dbReference>
<evidence type="ECO:0000256" key="12">
    <source>
        <dbReference type="ARBA" id="ARBA00023235"/>
    </source>
</evidence>
<evidence type="ECO:0000256" key="5">
    <source>
        <dbReference type="ARBA" id="ARBA00022801"/>
    </source>
</evidence>
<comment type="caution">
    <text evidence="15">The sequence shown here is derived from an EMBL/GenBank/DDBJ whole genome shotgun (WGS) entry which is preliminary data.</text>
</comment>
<keyword evidence="1" id="KW-0004">4Fe-4S</keyword>
<dbReference type="SMART" id="SM00488">
    <property type="entry name" value="DEXDc2"/>
    <property type="match status" value="1"/>
</dbReference>
<keyword evidence="2" id="KW-0479">Metal-binding</keyword>
<dbReference type="Proteomes" id="UP001314681">
    <property type="component" value="Unassembled WGS sequence"/>
</dbReference>
<evidence type="ECO:0000256" key="8">
    <source>
        <dbReference type="ARBA" id="ARBA00023004"/>
    </source>
</evidence>
<dbReference type="InterPro" id="IPR006554">
    <property type="entry name" value="Helicase-like_DEXD_c2"/>
</dbReference>
<evidence type="ECO:0000256" key="7">
    <source>
        <dbReference type="ARBA" id="ARBA00022840"/>
    </source>
</evidence>
<keyword evidence="4" id="KW-0227">DNA damage</keyword>
<dbReference type="GO" id="GO:0004386">
    <property type="term" value="F:helicase activity"/>
    <property type="evidence" value="ECO:0007669"/>
    <property type="project" value="UniProtKB-KW"/>
</dbReference>
<dbReference type="Gene3D" id="3.40.50.300">
    <property type="entry name" value="P-loop containing nucleotide triphosphate hydrolases"/>
    <property type="match status" value="2"/>
</dbReference>
<evidence type="ECO:0000313" key="16">
    <source>
        <dbReference type="Proteomes" id="UP001314681"/>
    </source>
</evidence>
<keyword evidence="6 15" id="KW-0347">Helicase</keyword>
<evidence type="ECO:0000313" key="15">
    <source>
        <dbReference type="EMBL" id="MBU9725839.1"/>
    </source>
</evidence>
<protein>
    <submittedName>
        <fullName evidence="15">ATP-dependent DNA helicase</fullName>
    </submittedName>
</protein>
<name>A0ABS6K5P5_9FIRM</name>
<evidence type="ECO:0000256" key="6">
    <source>
        <dbReference type="ARBA" id="ARBA00022806"/>
    </source>
</evidence>
<evidence type="ECO:0000256" key="2">
    <source>
        <dbReference type="ARBA" id="ARBA00022723"/>
    </source>
</evidence>
<dbReference type="Pfam" id="PF06733">
    <property type="entry name" value="DEAD_2"/>
    <property type="match status" value="1"/>
</dbReference>
<accession>A0ABS6K5P5</accession>
<gene>
    <name evidence="15" type="ORF">KTH90_07410</name>
</gene>
<evidence type="ECO:0000256" key="3">
    <source>
        <dbReference type="ARBA" id="ARBA00022741"/>
    </source>
</evidence>
<keyword evidence="9" id="KW-0411">Iron-sulfur</keyword>
<dbReference type="InterPro" id="IPR011604">
    <property type="entry name" value="PDDEXK-like_dom_sf"/>
</dbReference>
<dbReference type="SMART" id="SM00491">
    <property type="entry name" value="HELICc2"/>
    <property type="match status" value="1"/>
</dbReference>
<dbReference type="InterPro" id="IPR010614">
    <property type="entry name" value="RAD3-like_helicase_DEAD"/>
</dbReference>
<feature type="domain" description="Helicase ATP-binding" evidence="14">
    <location>
        <begin position="183"/>
        <end position="443"/>
    </location>
</feature>
<dbReference type="Pfam" id="PF13307">
    <property type="entry name" value="Helicase_C_2"/>
    <property type="match status" value="1"/>
</dbReference>
<keyword evidence="5" id="KW-0378">Hydrolase</keyword>
<proteinExistence type="inferred from homology"/>
<evidence type="ECO:0000256" key="4">
    <source>
        <dbReference type="ARBA" id="ARBA00022763"/>
    </source>
</evidence>
<organism evidence="15 16">
    <name type="scientific">Diplocloster modestus</name>
    <dbReference type="NCBI Taxonomy" id="2850322"/>
    <lineage>
        <taxon>Bacteria</taxon>
        <taxon>Bacillati</taxon>
        <taxon>Bacillota</taxon>
        <taxon>Clostridia</taxon>
        <taxon>Lachnospirales</taxon>
        <taxon>Lachnospiraceae</taxon>
        <taxon>Diplocloster</taxon>
    </lineage>
</organism>
<dbReference type="PANTHER" id="PTHR11472">
    <property type="entry name" value="DNA REPAIR DEAD HELICASE RAD3/XP-D SUBFAMILY MEMBER"/>
    <property type="match status" value="1"/>
</dbReference>
<dbReference type="RefSeq" id="WP_158350054.1">
    <property type="nucleotide sequence ID" value="NZ_JAHQCX010000004.1"/>
</dbReference>
<comment type="similarity">
    <text evidence="13">Belongs to the helicase family. DinG subfamily.</text>
</comment>
<dbReference type="InterPro" id="IPR014013">
    <property type="entry name" value="Helic_SF1/SF2_ATP-bd_DinG/Rad3"/>
</dbReference>
<dbReference type="Gene3D" id="3.90.320.10">
    <property type="match status" value="1"/>
</dbReference>
<evidence type="ECO:0000256" key="1">
    <source>
        <dbReference type="ARBA" id="ARBA00022485"/>
    </source>
</evidence>
<evidence type="ECO:0000259" key="14">
    <source>
        <dbReference type="PROSITE" id="PS51193"/>
    </source>
</evidence>